<proteinExistence type="predicted"/>
<dbReference type="Pfam" id="PF09836">
    <property type="entry name" value="DUF2063"/>
    <property type="match status" value="1"/>
</dbReference>
<evidence type="ECO:0000256" key="1">
    <source>
        <dbReference type="SAM" id="Coils"/>
    </source>
</evidence>
<gene>
    <name evidence="3" type="ORF">QE404_002216</name>
</gene>
<dbReference type="EMBL" id="JAUTAL010000001">
    <property type="protein sequence ID" value="MDQ1097069.1"/>
    <property type="molecule type" value="Genomic_DNA"/>
</dbReference>
<organism evidence="3 4">
    <name type="scientific">Chryseobacterium camelliae</name>
    <dbReference type="NCBI Taxonomy" id="1265445"/>
    <lineage>
        <taxon>Bacteria</taxon>
        <taxon>Pseudomonadati</taxon>
        <taxon>Bacteroidota</taxon>
        <taxon>Flavobacteriia</taxon>
        <taxon>Flavobacteriales</taxon>
        <taxon>Weeksellaceae</taxon>
        <taxon>Chryseobacterium group</taxon>
        <taxon>Chryseobacterium</taxon>
    </lineage>
</organism>
<keyword evidence="4" id="KW-1185">Reference proteome</keyword>
<feature type="domain" description="Putative DNA-binding" evidence="2">
    <location>
        <begin position="29"/>
        <end position="99"/>
    </location>
</feature>
<reference evidence="3 4" key="1">
    <citation type="submission" date="2023-07" db="EMBL/GenBank/DDBJ databases">
        <title>Functional and genomic diversity of the sorghum phyllosphere microbiome.</title>
        <authorList>
            <person name="Shade A."/>
        </authorList>
    </citation>
    <scope>NUCLEOTIDE SEQUENCE [LARGE SCALE GENOMIC DNA]</scope>
    <source>
        <strain evidence="3 4">SORGH_AS_1064</strain>
    </source>
</reference>
<dbReference type="RefSeq" id="WP_307450338.1">
    <property type="nucleotide sequence ID" value="NZ_JAUTAL010000001.1"/>
</dbReference>
<dbReference type="InterPro" id="IPR044922">
    <property type="entry name" value="DUF2063_N_sf"/>
</dbReference>
<sequence length="261" mass="31034">MPYKNNMSSQSNEPFSAQRKLGYFCRTNKDMPTTSLQDNTQYYRDLVFNVVEDTLETSFPIARKNLGKKKWKKLVQHFFSNNACQTPILWKLPLEFYEFYQKEALPLKEQIPYFLDLLHFEWIETEVYMMQDILVTEKFSKDTEYANNILVGNPEIKILTLQYPVHLKRGKNISEEDCGQYFVSIHRGYDDKQVYFNDLSYPYVEMLVRIHEEYSTIEDLENILAKYENEASIIKEKTTAFLDFCLKQQIILGLKKTSHEE</sequence>
<feature type="coiled-coil region" evidence="1">
    <location>
        <begin position="210"/>
        <end position="237"/>
    </location>
</feature>
<comment type="caution">
    <text evidence="3">The sequence shown here is derived from an EMBL/GenBank/DDBJ whole genome shotgun (WGS) entry which is preliminary data.</text>
</comment>
<evidence type="ECO:0000313" key="4">
    <source>
        <dbReference type="Proteomes" id="UP001225072"/>
    </source>
</evidence>
<dbReference type="Proteomes" id="UP001225072">
    <property type="component" value="Unassembled WGS sequence"/>
</dbReference>
<keyword evidence="1" id="KW-0175">Coiled coil</keyword>
<accession>A0ABU0TJ40</accession>
<name>A0ABU0TJ40_9FLAO</name>
<protein>
    <recommendedName>
        <fullName evidence="2">Putative DNA-binding domain-containing protein</fullName>
    </recommendedName>
</protein>
<dbReference type="Gene3D" id="1.10.150.690">
    <property type="entry name" value="DUF2063"/>
    <property type="match status" value="1"/>
</dbReference>
<dbReference type="InterPro" id="IPR018640">
    <property type="entry name" value="DUF2063"/>
</dbReference>
<evidence type="ECO:0000313" key="3">
    <source>
        <dbReference type="EMBL" id="MDQ1097069.1"/>
    </source>
</evidence>
<evidence type="ECO:0000259" key="2">
    <source>
        <dbReference type="Pfam" id="PF09836"/>
    </source>
</evidence>